<dbReference type="GO" id="GO:0006508">
    <property type="term" value="P:proteolysis"/>
    <property type="evidence" value="ECO:0007669"/>
    <property type="project" value="InterPro"/>
</dbReference>
<gene>
    <name evidence="4" type="ORF">HW115_02510</name>
</gene>
<feature type="signal peptide" evidence="1">
    <location>
        <begin position="1"/>
        <end position="18"/>
    </location>
</feature>
<dbReference type="SUPFAM" id="SSF53474">
    <property type="entry name" value="alpha/beta-Hydrolases"/>
    <property type="match status" value="1"/>
</dbReference>
<sequence length="783" mass="88229">MQLKFFIFFLSLLTTSMADNVRQEIKTAKQRVQNSRSLVDQLDFQSHWTEDGKALIVKTTVGNQKQYKEIDLASGRTTVLKDNEKLQKRMQVSATLLSPVAIKRQRGHGGKASTVSIDNQTKGPIELFWLNHQQRKSYGRIEAGKSYRSASYHGHRWLVTDGQGKELAGFSVEKSSTHAVITGPVNGRTDDSAAAANINKPLSPDGKWKALIVNHNLHIISTQDGRSISLTSDGTDQAYYRGPFLWSPDSSKLLVHHQLRTKVRKIHFVEASPKGRVQPKLHTLNYNKAGDPIAPPKPRLFDIQTQKQVPLDDKLYSNPWSIRALHWAADSSAFFFAYNQRGHQVMRLVRIEAANGKARNLFEDRSITFIDYSQKFHLTHIPASKEIIWASERSGHNHLYLLNEETGAIKSTITSGDWNVFKVVSIDTEKRSLLIQTIGLNPASPYYKDFIQVGFDGSEFRQLSKASGNHSIEFSPDQSYFIDSWSRVDHPPVRELRRSHDGSLVTELSRADDSRLSATGWSRPERFVAKGRDGKTDIHGVIIKPSDFDPKLKYPVIECIYAGPHGFFTPQDYRLNSVMRNYAELGFVLVQIDGMGTNWRNKAFHDVCWKNLSDAGFPDRKLWIREAAKSRPWMDLSRVGIFGGSAGGQSTVAALLHHGDFYHAGVADCGCHDNRIDKIWWNEAWMGWPVDKSYAENSNVTHADKLKGKLLLIYGEVDSNVDPASTAQLAAALQRAGKFFEYMPIMGANHGAAESSYGNYRRAEFFIRQLEPAKRGMPNKSQN</sequence>
<evidence type="ECO:0000259" key="2">
    <source>
        <dbReference type="Pfam" id="PF00326"/>
    </source>
</evidence>
<dbReference type="Gene3D" id="3.40.50.1820">
    <property type="entry name" value="alpha/beta hydrolase"/>
    <property type="match status" value="1"/>
</dbReference>
<feature type="domain" description="Dipeptidylpeptidase IV N-terminal" evidence="3">
    <location>
        <begin position="201"/>
        <end position="492"/>
    </location>
</feature>
<dbReference type="Pfam" id="PF00930">
    <property type="entry name" value="DPPIV_N"/>
    <property type="match status" value="1"/>
</dbReference>
<evidence type="ECO:0000259" key="3">
    <source>
        <dbReference type="Pfam" id="PF00930"/>
    </source>
</evidence>
<dbReference type="InterPro" id="IPR050278">
    <property type="entry name" value="Serine_Prot_S9B/DPPIV"/>
</dbReference>
<protein>
    <submittedName>
        <fullName evidence="4">Prolyl oligopeptidase family serine peptidase</fullName>
    </submittedName>
</protein>
<evidence type="ECO:0000313" key="4">
    <source>
        <dbReference type="EMBL" id="NWK54466.1"/>
    </source>
</evidence>
<feature type="domain" description="Peptidase S9 prolyl oligopeptidase catalytic" evidence="2">
    <location>
        <begin position="580"/>
        <end position="763"/>
    </location>
</feature>
<dbReference type="Proteomes" id="UP000557872">
    <property type="component" value="Unassembled WGS sequence"/>
</dbReference>
<keyword evidence="1" id="KW-0732">Signal</keyword>
<organism evidence="4 5">
    <name type="scientific">Oceaniferula marina</name>
    <dbReference type="NCBI Taxonomy" id="2748318"/>
    <lineage>
        <taxon>Bacteria</taxon>
        <taxon>Pseudomonadati</taxon>
        <taxon>Verrucomicrobiota</taxon>
        <taxon>Verrucomicrobiia</taxon>
        <taxon>Verrucomicrobiales</taxon>
        <taxon>Verrucomicrobiaceae</taxon>
        <taxon>Oceaniferula</taxon>
    </lineage>
</organism>
<dbReference type="GO" id="GO:0008236">
    <property type="term" value="F:serine-type peptidase activity"/>
    <property type="evidence" value="ECO:0007669"/>
    <property type="project" value="InterPro"/>
</dbReference>
<reference evidence="4 5" key="1">
    <citation type="submission" date="2020-07" db="EMBL/GenBank/DDBJ databases">
        <title>Roseicoccus Jingziensis gen. nov., sp. nov., isolated from coastal seawater.</title>
        <authorList>
            <person name="Feng X."/>
        </authorList>
    </citation>
    <scope>NUCLEOTIDE SEQUENCE [LARGE SCALE GENOMIC DNA]</scope>
    <source>
        <strain evidence="4 5">N1E253</strain>
    </source>
</reference>
<dbReference type="RefSeq" id="WP_178930992.1">
    <property type="nucleotide sequence ID" value="NZ_JACBAZ010000001.1"/>
</dbReference>
<feature type="chain" id="PRO_5032601084" evidence="1">
    <location>
        <begin position="19"/>
        <end position="783"/>
    </location>
</feature>
<dbReference type="SUPFAM" id="SSF82171">
    <property type="entry name" value="DPP6 N-terminal domain-like"/>
    <property type="match status" value="1"/>
</dbReference>
<name>A0A851GAN2_9BACT</name>
<dbReference type="EMBL" id="JACBAZ010000001">
    <property type="protein sequence ID" value="NWK54466.1"/>
    <property type="molecule type" value="Genomic_DNA"/>
</dbReference>
<dbReference type="PANTHER" id="PTHR11731:SF118">
    <property type="entry name" value="BLR1971 PROTEIN"/>
    <property type="match status" value="1"/>
</dbReference>
<evidence type="ECO:0000313" key="5">
    <source>
        <dbReference type="Proteomes" id="UP000557872"/>
    </source>
</evidence>
<proteinExistence type="predicted"/>
<comment type="caution">
    <text evidence="4">The sequence shown here is derived from an EMBL/GenBank/DDBJ whole genome shotgun (WGS) entry which is preliminary data.</text>
</comment>
<dbReference type="InterPro" id="IPR001375">
    <property type="entry name" value="Peptidase_S9_cat"/>
</dbReference>
<evidence type="ECO:0000256" key="1">
    <source>
        <dbReference type="SAM" id="SignalP"/>
    </source>
</evidence>
<dbReference type="InterPro" id="IPR029058">
    <property type="entry name" value="AB_hydrolase_fold"/>
</dbReference>
<dbReference type="Pfam" id="PF00326">
    <property type="entry name" value="Peptidase_S9"/>
    <property type="match status" value="1"/>
</dbReference>
<dbReference type="PANTHER" id="PTHR11731">
    <property type="entry name" value="PROTEASE FAMILY S9B,C DIPEPTIDYL-PEPTIDASE IV-RELATED"/>
    <property type="match status" value="1"/>
</dbReference>
<dbReference type="InterPro" id="IPR002469">
    <property type="entry name" value="Peptidase_S9B_N"/>
</dbReference>
<dbReference type="AlphaFoldDB" id="A0A851GAN2"/>
<dbReference type="Gene3D" id="2.140.10.30">
    <property type="entry name" value="Dipeptidylpeptidase IV, N-terminal domain"/>
    <property type="match status" value="1"/>
</dbReference>
<accession>A0A851GAN2</accession>
<keyword evidence="5" id="KW-1185">Reference proteome</keyword>